<dbReference type="PANTHER" id="PTHR45168:SF3">
    <property type="entry name" value="DNAJ HEAT SHOCK PROTEIN FAMILY (HSP40) MEMBER B2"/>
    <property type="match status" value="1"/>
</dbReference>
<dbReference type="AlphaFoldDB" id="A0A8C3TGE0"/>
<protein>
    <recommendedName>
        <fullName evidence="3">J domain-containing protein</fullName>
    </recommendedName>
</protein>
<dbReference type="InterPro" id="IPR036869">
    <property type="entry name" value="J_dom_sf"/>
</dbReference>
<reference evidence="4" key="2">
    <citation type="submission" date="2025-09" db="UniProtKB">
        <authorList>
            <consortium name="Ensembl"/>
        </authorList>
    </citation>
    <scope>IDENTIFICATION</scope>
</reference>
<dbReference type="PANTHER" id="PTHR45168">
    <property type="entry name" value="DNAJ HOMOLOG SUBFAMILY B MEMBER 2"/>
    <property type="match status" value="1"/>
</dbReference>
<organism evidence="4 5">
    <name type="scientific">Chelydra serpentina</name>
    <name type="common">Snapping turtle</name>
    <name type="synonym">Testudo serpentina</name>
    <dbReference type="NCBI Taxonomy" id="8475"/>
    <lineage>
        <taxon>Eukaryota</taxon>
        <taxon>Metazoa</taxon>
        <taxon>Chordata</taxon>
        <taxon>Craniata</taxon>
        <taxon>Vertebrata</taxon>
        <taxon>Euteleostomi</taxon>
        <taxon>Archelosauria</taxon>
        <taxon>Testudinata</taxon>
        <taxon>Testudines</taxon>
        <taxon>Cryptodira</taxon>
        <taxon>Durocryptodira</taxon>
        <taxon>Americhelydia</taxon>
        <taxon>Chelydroidea</taxon>
        <taxon>Chelydridae</taxon>
        <taxon>Chelydra</taxon>
    </lineage>
</organism>
<keyword evidence="5" id="KW-1185">Reference proteome</keyword>
<feature type="domain" description="J" evidence="3">
    <location>
        <begin position="3"/>
        <end position="61"/>
    </location>
</feature>
<dbReference type="Pfam" id="PF00226">
    <property type="entry name" value="DnaJ"/>
    <property type="match status" value="1"/>
</dbReference>
<keyword evidence="1" id="KW-0143">Chaperone</keyword>
<evidence type="ECO:0000256" key="2">
    <source>
        <dbReference type="SAM" id="MobiDB-lite"/>
    </source>
</evidence>
<dbReference type="InterPro" id="IPR001623">
    <property type="entry name" value="DnaJ_domain"/>
</dbReference>
<evidence type="ECO:0000259" key="3">
    <source>
        <dbReference type="PROSITE" id="PS50076"/>
    </source>
</evidence>
<dbReference type="PROSITE" id="PS50076">
    <property type="entry name" value="DNAJ_2"/>
    <property type="match status" value="1"/>
</dbReference>
<accession>A0A8C3TGE0</accession>
<dbReference type="Proteomes" id="UP000694403">
    <property type="component" value="Unplaced"/>
</dbReference>
<dbReference type="GO" id="GO:0030544">
    <property type="term" value="F:Hsp70 protein binding"/>
    <property type="evidence" value="ECO:0007669"/>
    <property type="project" value="InterPro"/>
</dbReference>
<evidence type="ECO:0000313" key="4">
    <source>
        <dbReference type="Ensembl" id="ENSCSRP00000027956.1"/>
    </source>
</evidence>
<dbReference type="SUPFAM" id="SSF46565">
    <property type="entry name" value="Chaperone J-domain"/>
    <property type="match status" value="1"/>
</dbReference>
<proteinExistence type="predicted"/>
<dbReference type="GO" id="GO:0051082">
    <property type="term" value="F:unfolded protein binding"/>
    <property type="evidence" value="ECO:0007669"/>
    <property type="project" value="InterPro"/>
</dbReference>
<dbReference type="CDD" id="cd06257">
    <property type="entry name" value="DnaJ"/>
    <property type="match status" value="1"/>
</dbReference>
<reference evidence="4" key="1">
    <citation type="submission" date="2025-08" db="UniProtKB">
        <authorList>
            <consortium name="Ensembl"/>
        </authorList>
    </citation>
    <scope>IDENTIFICATION</scope>
</reference>
<dbReference type="PRINTS" id="PR00625">
    <property type="entry name" value="JDOMAIN"/>
</dbReference>
<name>A0A8C3TGE0_CHESE</name>
<feature type="region of interest" description="Disordered" evidence="2">
    <location>
        <begin position="178"/>
        <end position="209"/>
    </location>
</feature>
<dbReference type="SMART" id="SM00271">
    <property type="entry name" value="DnaJ"/>
    <property type="match status" value="1"/>
</dbReference>
<dbReference type="Ensembl" id="ENSCSRT00000029098.1">
    <property type="protein sequence ID" value="ENSCSRP00000027956.1"/>
    <property type="gene ID" value="ENSCSRG00000020634.1"/>
</dbReference>
<evidence type="ECO:0000256" key="1">
    <source>
        <dbReference type="ARBA" id="ARBA00023186"/>
    </source>
</evidence>
<dbReference type="Gene3D" id="1.10.287.110">
    <property type="entry name" value="DnaJ domain"/>
    <property type="match status" value="1"/>
</dbReference>
<sequence>MGEYYEVLCIPCDASDEDIKKAYRKAALKWHPDKNPENKEHAERRFKEIAEAYEVLSDSKGPASPQPRSAHCGSMLPRLLTHTLGVCVSVLGHQLCSAPWGHLLERHLAMCSSPCFSGSSGPFNSSINAGKSFRFFSTSTKFINGKCITTKRTVENGQEQVEVEEDGKLKSVHINGEKQSLPGQIGGLGQEKSDEVQRGQVQSPALRTEESHALLQAGNRLAKRQFCRKRPGDYSE</sequence>
<evidence type="ECO:0000313" key="5">
    <source>
        <dbReference type="Proteomes" id="UP000694403"/>
    </source>
</evidence>
<dbReference type="InterPro" id="IPR043183">
    <property type="entry name" value="DNJB2/6-like"/>
</dbReference>